<protein>
    <submittedName>
        <fullName evidence="1">Uncharacterized protein</fullName>
    </submittedName>
</protein>
<gene>
    <name evidence="1" type="ORF">LEP1GSC050_4171</name>
</gene>
<dbReference type="Proteomes" id="UP000015454">
    <property type="component" value="Unassembled WGS sequence"/>
</dbReference>
<evidence type="ECO:0000313" key="1">
    <source>
        <dbReference type="EMBL" id="EQA44766.1"/>
    </source>
</evidence>
<evidence type="ECO:0000313" key="2">
    <source>
        <dbReference type="Proteomes" id="UP000015454"/>
    </source>
</evidence>
<dbReference type="EMBL" id="AHMO02000008">
    <property type="protein sequence ID" value="EQA44766.1"/>
    <property type="molecule type" value="Genomic_DNA"/>
</dbReference>
<accession>T0FA46</accession>
<reference evidence="1" key="1">
    <citation type="submission" date="2013-05" db="EMBL/GenBank/DDBJ databases">
        <authorList>
            <person name="Harkins D.M."/>
            <person name="Durkin A.S."/>
            <person name="Brinkac L.M."/>
            <person name="Haft D.H."/>
            <person name="Selengut J.D."/>
            <person name="Sanka R."/>
            <person name="DePew J."/>
            <person name="Purushe J."/>
            <person name="Hartskeerl R.A."/>
            <person name="Ahmed A."/>
            <person name="van der Linden H."/>
            <person name="Goris M.G.A."/>
            <person name="Vinetz J.M."/>
            <person name="Sutton G.G."/>
            <person name="Nierman W.C."/>
            <person name="Fouts D.E."/>
        </authorList>
    </citation>
    <scope>NUCLEOTIDE SEQUENCE [LARGE SCALE GENOMIC DNA]</scope>
    <source>
        <strain evidence="1">5399</strain>
    </source>
</reference>
<organism evidence="1 2">
    <name type="scientific">Leptospira broomii serovar Hurstbridge str. 5399</name>
    <dbReference type="NCBI Taxonomy" id="1049789"/>
    <lineage>
        <taxon>Bacteria</taxon>
        <taxon>Pseudomonadati</taxon>
        <taxon>Spirochaetota</taxon>
        <taxon>Spirochaetia</taxon>
        <taxon>Leptospirales</taxon>
        <taxon>Leptospiraceae</taxon>
        <taxon>Leptospira</taxon>
    </lineage>
</organism>
<keyword evidence="2" id="KW-1185">Reference proteome</keyword>
<dbReference type="AlphaFoldDB" id="T0FA46"/>
<name>T0FA46_9LEPT</name>
<proteinExistence type="predicted"/>
<comment type="caution">
    <text evidence="1">The sequence shown here is derived from an EMBL/GenBank/DDBJ whole genome shotgun (WGS) entry which is preliminary data.</text>
</comment>
<dbReference type="STRING" id="1049789.LEP1GSC050_4171"/>
<sequence>MKNKIPYWFAKKIADIINFKYYAFKRERILDHNWTDWKDCQKFNSNRFESLLNKNPDSKTELSPAWKFRSIQIKNRLQGTYRNSLPSIRESYIKKSINDFAKQKGTSEKLTPIFMEAAYLKMTRLNCFARDLRYKENMNRPTKWYLSAKRNYLRMRSGLFSHIADDHTKWDLCFLTNRRTFNNVKLNPWESTFAKVENSLKITLKNER</sequence>